<dbReference type="SUPFAM" id="SSF58104">
    <property type="entry name" value="Methyl-accepting chemotaxis protein (MCP) signaling domain"/>
    <property type="match status" value="1"/>
</dbReference>
<protein>
    <submittedName>
        <fullName evidence="11">Methyl-accepting chemotaxis protein, containing HAMP domain</fullName>
    </submittedName>
</protein>
<evidence type="ECO:0000256" key="9">
    <source>
        <dbReference type="SAM" id="Phobius"/>
    </source>
</evidence>
<proteinExistence type="predicted"/>
<dbReference type="GO" id="GO:0005886">
    <property type="term" value="C:plasma membrane"/>
    <property type="evidence" value="ECO:0007669"/>
    <property type="project" value="UniProtKB-SubCell"/>
</dbReference>
<keyword evidence="2" id="KW-1003">Cell membrane</keyword>
<dbReference type="EMBL" id="CP003032">
    <property type="protein sequence ID" value="AEN79130.1"/>
    <property type="molecule type" value="Genomic_DNA"/>
</dbReference>
<evidence type="ECO:0000256" key="6">
    <source>
        <dbReference type="ARBA" id="ARBA00023136"/>
    </source>
</evidence>
<evidence type="ECO:0000256" key="7">
    <source>
        <dbReference type="ARBA" id="ARBA00023224"/>
    </source>
</evidence>
<dbReference type="RefSeq" id="WP_014074264.1">
    <property type="nucleotide sequence ID" value="NC_015975.1"/>
</dbReference>
<dbReference type="Pfam" id="PF02743">
    <property type="entry name" value="dCache_1"/>
    <property type="match status" value="1"/>
</dbReference>
<keyword evidence="5 9" id="KW-1133">Transmembrane helix</keyword>
<dbReference type="eggNOG" id="COG0840">
    <property type="taxonomic scope" value="Bacteria"/>
</dbReference>
<dbReference type="AlphaFoldDB" id="G2SMU4"/>
<dbReference type="STRING" id="1069534.LRC_19090"/>
<accession>G2SMU4</accession>
<keyword evidence="4 9" id="KW-0812">Transmembrane</keyword>
<evidence type="ECO:0000259" key="10">
    <source>
        <dbReference type="PROSITE" id="PS50111"/>
    </source>
</evidence>
<dbReference type="GO" id="GO:0006935">
    <property type="term" value="P:chemotaxis"/>
    <property type="evidence" value="ECO:0007669"/>
    <property type="project" value="UniProtKB-KW"/>
</dbReference>
<feature type="transmembrane region" description="Helical" evidence="9">
    <location>
        <begin position="20"/>
        <end position="39"/>
    </location>
</feature>
<feature type="domain" description="Methyl-accepting transducer" evidence="10">
    <location>
        <begin position="407"/>
        <end position="664"/>
    </location>
</feature>
<dbReference type="Gene3D" id="3.30.450.20">
    <property type="entry name" value="PAS domain"/>
    <property type="match status" value="1"/>
</dbReference>
<dbReference type="KEGG" id="lrm:LRC_19090"/>
<dbReference type="SUPFAM" id="SSF103190">
    <property type="entry name" value="Sensory domain-like"/>
    <property type="match status" value="1"/>
</dbReference>
<dbReference type="Gene3D" id="1.10.287.950">
    <property type="entry name" value="Methyl-accepting chemotaxis protein"/>
    <property type="match status" value="1"/>
</dbReference>
<evidence type="ECO:0000256" key="1">
    <source>
        <dbReference type="ARBA" id="ARBA00004651"/>
    </source>
</evidence>
<dbReference type="PATRIC" id="fig|1069534.5.peg.2044"/>
<gene>
    <name evidence="11" type="ordered locus">LRC_19090</name>
</gene>
<keyword evidence="6 9" id="KW-0472">Membrane</keyword>
<name>G2SMU4_LIGR2</name>
<evidence type="ECO:0000313" key="11">
    <source>
        <dbReference type="EMBL" id="AEN79130.1"/>
    </source>
</evidence>
<reference evidence="11 12" key="1">
    <citation type="journal article" date="2011" name="Microb. Cell Fact.">
        <title>Genome sequences and comparative genomics of two Lactobacillus ruminis strains from the bovine and human intestinal tracts.</title>
        <authorList>
            <person name="Forde B.M."/>
            <person name="Neville B.A."/>
            <person name="O'Donnell M.M."/>
            <person name="Riboulet-Bisson E."/>
            <person name="Claesson M.J."/>
            <person name="Coghlan A."/>
            <person name="Ross R.P."/>
            <person name="O'Toole P.W."/>
        </authorList>
    </citation>
    <scope>NUCLEOTIDE SEQUENCE [LARGE SCALE GENOMIC DNA]</scope>
    <source>
        <strain evidence="12">ATCC 27782 / RF3</strain>
    </source>
</reference>
<evidence type="ECO:0000256" key="8">
    <source>
        <dbReference type="PROSITE-ProRule" id="PRU00284"/>
    </source>
</evidence>
<evidence type="ECO:0000256" key="5">
    <source>
        <dbReference type="ARBA" id="ARBA00022989"/>
    </source>
</evidence>
<evidence type="ECO:0000256" key="3">
    <source>
        <dbReference type="ARBA" id="ARBA00022500"/>
    </source>
</evidence>
<dbReference type="PROSITE" id="PS50111">
    <property type="entry name" value="CHEMOTAXIS_TRANSDUC_2"/>
    <property type="match status" value="1"/>
</dbReference>
<dbReference type="CDD" id="cd18773">
    <property type="entry name" value="PDC1_HK_sensor"/>
    <property type="match status" value="1"/>
</dbReference>
<keyword evidence="12" id="KW-1185">Reference proteome</keyword>
<sequence>MNVKNTTKRRGKSISKPIMIMLLILGFVPIITMAITSYTSNIDMLRERNELAKQSAVATIQKSRTNLRKTTNDKLTEVSRQPVFEKDFDFKLKQIRRKLHLAVSGNDEYPNVIFINQNGKFTSTKSIKDTADLRTKDWYKGAIQKEGQIYWTTPHYLEATGKWLTTASTVVRNKKGDSGVICFDISYDDIINEFADMKVGRTGSLTLVSNTGNVINSTGNKNAGTVYKIGKNISQSPEFKAIANSKKRKGTVHIKGESKTQDIYFDKGNNSSVTWTFAKVSKNDLTMEQAVLLRNTFFIIIIIGILIVITTIASVYWIKGGIDIFKNRIQEAASGNLKKLDKYDPSIKQHPLDKLVKKFVSPDPNGHEFNQIAYEYNLMIDATAELIGHVQTNSAKVDEMSTSLLDLSKQTDHAVDEVAQTITGIANVTSSQAQETQESVTKLKELSKVIDELNESVQQMNAESDESAKINQDNMNTMDSVNSNWVAELDDMKALSQSVQNMNADIQDITKIINVINEISRQTNLLALNASIEAASAGEAGKGFSVVAAEIRKLAEQSAASTKEIEDIIDNIKNQSTEMVDKTNSSVEGGQKQSKLIQEAIKSTMEVFKRNQEMAQKVAGVAKASDKIEEVQGKVLEGLESISASTQENAAGTEEVSANSEEVLATMDEFTQHVADLQQIAKELDEQANRFKV</sequence>
<keyword evidence="7 8" id="KW-0807">Transducer</keyword>
<dbReference type="PANTHER" id="PTHR32089">
    <property type="entry name" value="METHYL-ACCEPTING CHEMOTAXIS PROTEIN MCPB"/>
    <property type="match status" value="1"/>
</dbReference>
<dbReference type="PANTHER" id="PTHR32089:SF114">
    <property type="entry name" value="METHYL-ACCEPTING CHEMOTAXIS PROTEIN MCPB"/>
    <property type="match status" value="1"/>
</dbReference>
<keyword evidence="3" id="KW-0145">Chemotaxis</keyword>
<dbReference type="InterPro" id="IPR029151">
    <property type="entry name" value="Sensor-like_sf"/>
</dbReference>
<dbReference type="InterPro" id="IPR033479">
    <property type="entry name" value="dCache_1"/>
</dbReference>
<dbReference type="HOGENOM" id="CLU_000445_107_19_9"/>
<dbReference type="Pfam" id="PF00015">
    <property type="entry name" value="MCPsignal"/>
    <property type="match status" value="1"/>
</dbReference>
<organism evidence="11 12">
    <name type="scientific">Ligilactobacillus ruminis (strain ATCC 27782 / RF3)</name>
    <name type="common">Lactobacillus ruminis</name>
    <dbReference type="NCBI Taxonomy" id="1069534"/>
    <lineage>
        <taxon>Bacteria</taxon>
        <taxon>Bacillati</taxon>
        <taxon>Bacillota</taxon>
        <taxon>Bacilli</taxon>
        <taxon>Lactobacillales</taxon>
        <taxon>Lactobacillaceae</taxon>
        <taxon>Ligilactobacillus</taxon>
    </lineage>
</organism>
<evidence type="ECO:0000313" key="12">
    <source>
        <dbReference type="Proteomes" id="UP000001279"/>
    </source>
</evidence>
<dbReference type="SMART" id="SM00283">
    <property type="entry name" value="MA"/>
    <property type="match status" value="1"/>
</dbReference>
<evidence type="ECO:0000256" key="4">
    <source>
        <dbReference type="ARBA" id="ARBA00022692"/>
    </source>
</evidence>
<dbReference type="Proteomes" id="UP000001279">
    <property type="component" value="Chromosome"/>
</dbReference>
<feature type="transmembrane region" description="Helical" evidence="9">
    <location>
        <begin position="297"/>
        <end position="318"/>
    </location>
</feature>
<evidence type="ECO:0000256" key="2">
    <source>
        <dbReference type="ARBA" id="ARBA00022475"/>
    </source>
</evidence>
<comment type="subcellular location">
    <subcellularLocation>
        <location evidence="1">Cell membrane</location>
        <topology evidence="1">Multi-pass membrane protein</topology>
    </subcellularLocation>
</comment>
<dbReference type="GeneID" id="29801997"/>
<dbReference type="InterPro" id="IPR004089">
    <property type="entry name" value="MCPsignal_dom"/>
</dbReference>
<dbReference type="GO" id="GO:0007165">
    <property type="term" value="P:signal transduction"/>
    <property type="evidence" value="ECO:0007669"/>
    <property type="project" value="UniProtKB-KW"/>
</dbReference>